<keyword evidence="3" id="KW-1185">Reference proteome</keyword>
<evidence type="ECO:0000313" key="2">
    <source>
        <dbReference type="EMBL" id="MDW8800691.1"/>
    </source>
</evidence>
<dbReference type="Pfam" id="PF09986">
    <property type="entry name" value="DUF2225"/>
    <property type="match status" value="1"/>
</dbReference>
<gene>
    <name evidence="2" type="ORF">P8V03_05935</name>
</gene>
<dbReference type="InterPro" id="IPR018708">
    <property type="entry name" value="DUF2225"/>
</dbReference>
<evidence type="ECO:0000313" key="3">
    <source>
        <dbReference type="Proteomes" id="UP001281656"/>
    </source>
</evidence>
<sequence>MSNNIFSGLENLGFDDVSSVNLYKKEEEDKTPQLEEKSGDDKIKSLLYDRQVTCPVCESSFKARSVKTSAYRIEKQDSDFFIKYALINPYFYDVWVCSSCGYSAMKNDFSKIRNYQCEAIKEKITSRWAGKTYPEVYDINIAIERYKLSLLSYYVIEAKASKKAMNCLKLAWMYRILGDEANELTFIKQALEGFNDAFFNEDFPLYGMDKFTSMYLIGELNRRVGNDDEALNWFSKVVATPGASSKIKDKCRDQRDLIKELQSKNSTDNIEDVSEEDNKKNKKGFFSRFFK</sequence>
<name>A0ABU4JRU6_9CLOT</name>
<feature type="region of interest" description="Disordered" evidence="1">
    <location>
        <begin position="263"/>
        <end position="291"/>
    </location>
</feature>
<proteinExistence type="predicted"/>
<organism evidence="2 3">
    <name type="scientific">Clostridium tanneri</name>
    <dbReference type="NCBI Taxonomy" id="3037988"/>
    <lineage>
        <taxon>Bacteria</taxon>
        <taxon>Bacillati</taxon>
        <taxon>Bacillota</taxon>
        <taxon>Clostridia</taxon>
        <taxon>Eubacteriales</taxon>
        <taxon>Clostridiaceae</taxon>
        <taxon>Clostridium</taxon>
    </lineage>
</organism>
<dbReference type="RefSeq" id="WP_318797228.1">
    <property type="nucleotide sequence ID" value="NZ_JARUJP010000005.1"/>
</dbReference>
<protein>
    <submittedName>
        <fullName evidence="2">DUF2225 domain-containing protein</fullName>
    </submittedName>
</protein>
<evidence type="ECO:0000256" key="1">
    <source>
        <dbReference type="SAM" id="MobiDB-lite"/>
    </source>
</evidence>
<feature type="compositionally biased region" description="Basic residues" evidence="1">
    <location>
        <begin position="280"/>
        <end position="291"/>
    </location>
</feature>
<dbReference type="Proteomes" id="UP001281656">
    <property type="component" value="Unassembled WGS sequence"/>
</dbReference>
<reference evidence="2 3" key="1">
    <citation type="submission" date="2023-04" db="EMBL/GenBank/DDBJ databases">
        <title>Clostridium tannerae sp. nov., isolated from the fecal material of an alpaca.</title>
        <authorList>
            <person name="Miller S."/>
            <person name="Hendry M."/>
            <person name="King J."/>
            <person name="Sankaranarayanan K."/>
            <person name="Lawson P.A."/>
        </authorList>
    </citation>
    <scope>NUCLEOTIDE SEQUENCE [LARGE SCALE GENOMIC DNA]</scope>
    <source>
        <strain evidence="2 3">A1-XYC3</strain>
    </source>
</reference>
<accession>A0ABU4JRU6</accession>
<dbReference type="EMBL" id="JARUJP010000005">
    <property type="protein sequence ID" value="MDW8800691.1"/>
    <property type="molecule type" value="Genomic_DNA"/>
</dbReference>
<comment type="caution">
    <text evidence="2">The sequence shown here is derived from an EMBL/GenBank/DDBJ whole genome shotgun (WGS) entry which is preliminary data.</text>
</comment>